<dbReference type="AlphaFoldDB" id="A0A972H0L0"/>
<feature type="signal peptide" evidence="2">
    <location>
        <begin position="1"/>
        <end position="21"/>
    </location>
</feature>
<protein>
    <submittedName>
        <fullName evidence="3">Extracellular solute-binding protein</fullName>
    </submittedName>
</protein>
<keyword evidence="4" id="KW-1185">Reference proteome</keyword>
<proteinExistence type="predicted"/>
<feature type="region of interest" description="Disordered" evidence="1">
    <location>
        <begin position="26"/>
        <end position="47"/>
    </location>
</feature>
<dbReference type="RefSeq" id="WP_171652205.1">
    <property type="nucleotide sequence ID" value="NZ_WHOD01000052.1"/>
</dbReference>
<dbReference type="PANTHER" id="PTHR43649:SF12">
    <property type="entry name" value="DIACETYLCHITOBIOSE BINDING PROTEIN DASA"/>
    <property type="match status" value="1"/>
</dbReference>
<dbReference type="EMBL" id="WHOD01000052">
    <property type="protein sequence ID" value="NOU94006.1"/>
    <property type="molecule type" value="Genomic_DNA"/>
</dbReference>
<comment type="caution">
    <text evidence="3">The sequence shown here is derived from an EMBL/GenBank/DDBJ whole genome shotgun (WGS) entry which is preliminary data.</text>
</comment>
<dbReference type="PROSITE" id="PS51257">
    <property type="entry name" value="PROKAR_LIPOPROTEIN"/>
    <property type="match status" value="1"/>
</dbReference>
<reference evidence="3" key="1">
    <citation type="submission" date="2019-10" db="EMBL/GenBank/DDBJ databases">
        <title>Description of Paenibacillus glebae sp. nov.</title>
        <authorList>
            <person name="Carlier A."/>
            <person name="Qi S."/>
        </authorList>
    </citation>
    <scope>NUCLEOTIDE SEQUENCE</scope>
    <source>
        <strain evidence="3">LMG 31456</strain>
    </source>
</reference>
<name>A0A972H0L0_9BACL</name>
<dbReference type="Proteomes" id="UP000641588">
    <property type="component" value="Unassembled WGS sequence"/>
</dbReference>
<dbReference type="InterPro" id="IPR050490">
    <property type="entry name" value="Bact_solute-bd_prot1"/>
</dbReference>
<accession>A0A972H0L0</accession>
<dbReference type="InterPro" id="IPR006059">
    <property type="entry name" value="SBP"/>
</dbReference>
<evidence type="ECO:0000313" key="3">
    <source>
        <dbReference type="EMBL" id="NOU94006.1"/>
    </source>
</evidence>
<evidence type="ECO:0000313" key="4">
    <source>
        <dbReference type="Proteomes" id="UP000641588"/>
    </source>
</evidence>
<dbReference type="SUPFAM" id="SSF53850">
    <property type="entry name" value="Periplasmic binding protein-like II"/>
    <property type="match status" value="1"/>
</dbReference>
<organism evidence="3 4">
    <name type="scientific">Paenibacillus foliorum</name>
    <dbReference type="NCBI Taxonomy" id="2654974"/>
    <lineage>
        <taxon>Bacteria</taxon>
        <taxon>Bacillati</taxon>
        <taxon>Bacillota</taxon>
        <taxon>Bacilli</taxon>
        <taxon>Bacillales</taxon>
        <taxon>Paenibacillaceae</taxon>
        <taxon>Paenibacillus</taxon>
    </lineage>
</organism>
<gene>
    <name evidence="3" type="ORF">GC093_12365</name>
</gene>
<dbReference type="PANTHER" id="PTHR43649">
    <property type="entry name" value="ARABINOSE-BINDING PROTEIN-RELATED"/>
    <property type="match status" value="1"/>
</dbReference>
<evidence type="ECO:0000256" key="1">
    <source>
        <dbReference type="SAM" id="MobiDB-lite"/>
    </source>
</evidence>
<feature type="compositionally biased region" description="Low complexity" evidence="1">
    <location>
        <begin position="27"/>
        <end position="41"/>
    </location>
</feature>
<dbReference type="Gene3D" id="3.40.190.10">
    <property type="entry name" value="Periplasmic binding protein-like II"/>
    <property type="match status" value="2"/>
</dbReference>
<sequence>MKRNKLFFGTMLVLLSSIVSACSGGSATNTTAKPADPKPAAGGEVAKPKGDPVKLVMYSWRPEDKDGYAKFIAEFEKDNPDIKVEFKPFKATEYNTILANSLQSGTGVDILQLRPYDGAKALADANYLTPVDKVKGIENIPDSYLDAARGADKKVYGIPLMLNNAVIFYNKKIFDDNGLQVPETWEEFVKTCEALKAKNIIPIAQSGKAAYLLSTTHTVIGPSAYGGNEYLQSLLKGSTNFKDAKFVESIKRMKQLETFFPKDFIAIEDKDAQGLFYTSKAAMYINGSQRLETFEANKVAFPIEFMPGFSAKKGEPAQIAAWVDGSYGIAKSSKYQEQATKFIEFLASKKFGQMFSDELTRVSPIKGVEPKHPQLKKMAALNEKNSTPYLLLTGFSQGTPTTKTTFEDSLQGMYIGKLTPEKVAEDTQASADKWFKPQK</sequence>
<keyword evidence="2" id="KW-0732">Signal</keyword>
<feature type="chain" id="PRO_5038767211" evidence="2">
    <location>
        <begin position="22"/>
        <end position="439"/>
    </location>
</feature>
<dbReference type="Pfam" id="PF01547">
    <property type="entry name" value="SBP_bac_1"/>
    <property type="match status" value="1"/>
</dbReference>
<evidence type="ECO:0000256" key="2">
    <source>
        <dbReference type="SAM" id="SignalP"/>
    </source>
</evidence>